<dbReference type="InterPro" id="IPR036765">
    <property type="entry name" value="ZipA_FtsZ-bd_C_sf"/>
</dbReference>
<reference evidence="12" key="1">
    <citation type="submission" date="2023-02" db="EMBL/GenBank/DDBJ databases">
        <title>Tahibacter soli sp. nov. isolated from soil.</title>
        <authorList>
            <person name="Baek J.H."/>
            <person name="Lee J.K."/>
            <person name="Choi D.G."/>
            <person name="Jeon C.O."/>
        </authorList>
    </citation>
    <scope>NUCLEOTIDE SEQUENCE</scope>
    <source>
        <strain evidence="12">BL</strain>
    </source>
</reference>
<evidence type="ECO:0000256" key="5">
    <source>
        <dbReference type="ARBA" id="ARBA00022989"/>
    </source>
</evidence>
<evidence type="ECO:0000313" key="12">
    <source>
        <dbReference type="EMBL" id="MDC8015913.1"/>
    </source>
</evidence>
<dbReference type="PANTHER" id="PTHR38685:SF1">
    <property type="entry name" value="CELL DIVISION PROTEIN ZIPA"/>
    <property type="match status" value="1"/>
</dbReference>
<dbReference type="SMART" id="SM00771">
    <property type="entry name" value="ZipA_C"/>
    <property type="match status" value="1"/>
</dbReference>
<dbReference type="EMBL" id="JAOVZO020000023">
    <property type="protein sequence ID" value="MDC8015913.1"/>
    <property type="molecule type" value="Genomic_DNA"/>
</dbReference>
<evidence type="ECO:0000256" key="2">
    <source>
        <dbReference type="ARBA" id="ARBA00022519"/>
    </source>
</evidence>
<comment type="subcellular location">
    <subcellularLocation>
        <location evidence="8">Cell inner membrane</location>
        <topology evidence="8">Single-pass type I membrane protein</topology>
    </subcellularLocation>
    <text evidence="8">Localizes to the Z ring in an FtsZ-dependent manner.</text>
</comment>
<feature type="region of interest" description="Disordered" evidence="10">
    <location>
        <begin position="36"/>
        <end position="79"/>
    </location>
</feature>
<dbReference type="NCBIfam" id="TIGR02205">
    <property type="entry name" value="septum_zipA"/>
    <property type="match status" value="1"/>
</dbReference>
<keyword evidence="1 8" id="KW-1003">Cell membrane</keyword>
<dbReference type="GO" id="GO:0032153">
    <property type="term" value="C:cell division site"/>
    <property type="evidence" value="ECO:0007669"/>
    <property type="project" value="UniProtKB-UniRule"/>
</dbReference>
<keyword evidence="7 8" id="KW-0131">Cell cycle</keyword>
<dbReference type="HAMAP" id="MF_00509">
    <property type="entry name" value="ZipA"/>
    <property type="match status" value="1"/>
</dbReference>
<organism evidence="12 13">
    <name type="scientific">Tahibacter soli</name>
    <dbReference type="NCBI Taxonomy" id="2983605"/>
    <lineage>
        <taxon>Bacteria</taxon>
        <taxon>Pseudomonadati</taxon>
        <taxon>Pseudomonadota</taxon>
        <taxon>Gammaproteobacteria</taxon>
        <taxon>Lysobacterales</taxon>
        <taxon>Rhodanobacteraceae</taxon>
        <taxon>Tahibacter</taxon>
    </lineage>
</organism>
<dbReference type="Proteomes" id="UP001139971">
    <property type="component" value="Unassembled WGS sequence"/>
</dbReference>
<dbReference type="Pfam" id="PF04354">
    <property type="entry name" value="ZipA_C"/>
    <property type="match status" value="1"/>
</dbReference>
<gene>
    <name evidence="8 12" type="primary">zipA</name>
    <name evidence="12" type="ORF">OD750_025600</name>
</gene>
<comment type="subunit">
    <text evidence="8">Interacts with FtsZ via their C-terminal domains.</text>
</comment>
<evidence type="ECO:0000259" key="11">
    <source>
        <dbReference type="SMART" id="SM00771"/>
    </source>
</evidence>
<keyword evidence="6 8" id="KW-0472">Membrane</keyword>
<keyword evidence="5 8" id="KW-1133">Transmembrane helix</keyword>
<dbReference type="GO" id="GO:0005886">
    <property type="term" value="C:plasma membrane"/>
    <property type="evidence" value="ECO:0007669"/>
    <property type="project" value="UniProtKB-SubCell"/>
</dbReference>
<keyword evidence="13" id="KW-1185">Reference proteome</keyword>
<keyword evidence="3 8" id="KW-0132">Cell division</keyword>
<evidence type="ECO:0000256" key="9">
    <source>
        <dbReference type="RuleBase" id="RU003612"/>
    </source>
</evidence>
<dbReference type="InterPro" id="IPR011919">
    <property type="entry name" value="Cell_div_ZipA"/>
</dbReference>
<evidence type="ECO:0000256" key="1">
    <source>
        <dbReference type="ARBA" id="ARBA00022475"/>
    </source>
</evidence>
<evidence type="ECO:0000256" key="3">
    <source>
        <dbReference type="ARBA" id="ARBA00022618"/>
    </source>
</evidence>
<keyword evidence="4 8" id="KW-0812">Transmembrane</keyword>
<evidence type="ECO:0000256" key="7">
    <source>
        <dbReference type="ARBA" id="ARBA00023306"/>
    </source>
</evidence>
<protein>
    <recommendedName>
        <fullName evidence="8 9">Cell division protein ZipA</fullName>
    </recommendedName>
</protein>
<comment type="caution">
    <text evidence="12">The sequence shown here is derived from an EMBL/GenBank/DDBJ whole genome shotgun (WGS) entry which is preliminary data.</text>
</comment>
<keyword evidence="2 8" id="KW-0997">Cell inner membrane</keyword>
<dbReference type="PANTHER" id="PTHR38685">
    <property type="entry name" value="CELL DIVISION PROTEIN ZIPA"/>
    <property type="match status" value="1"/>
</dbReference>
<accession>A0A9X4BKN9</accession>
<dbReference type="GO" id="GO:0043093">
    <property type="term" value="P:FtsZ-dependent cytokinesis"/>
    <property type="evidence" value="ECO:0007669"/>
    <property type="project" value="UniProtKB-UniRule"/>
</dbReference>
<comment type="function">
    <text evidence="8 9">Essential cell division protein that stabilizes the FtsZ protofilaments by cross-linking them and that serves as a cytoplasmic membrane anchor for the Z ring. Also required for the recruitment to the septal ring of downstream cell division proteins.</text>
</comment>
<dbReference type="InterPro" id="IPR007449">
    <property type="entry name" value="ZipA_FtsZ-bd_C"/>
</dbReference>
<proteinExistence type="inferred from homology"/>
<evidence type="ECO:0000256" key="10">
    <source>
        <dbReference type="SAM" id="MobiDB-lite"/>
    </source>
</evidence>
<evidence type="ECO:0000256" key="4">
    <source>
        <dbReference type="ARBA" id="ARBA00022692"/>
    </source>
</evidence>
<name>A0A9X4BKN9_9GAMM</name>
<evidence type="ECO:0000256" key="8">
    <source>
        <dbReference type="HAMAP-Rule" id="MF_00509"/>
    </source>
</evidence>
<dbReference type="Gene3D" id="3.30.1400.10">
    <property type="entry name" value="ZipA, C-terminal FtsZ-binding domain"/>
    <property type="match status" value="1"/>
</dbReference>
<dbReference type="AlphaFoldDB" id="A0A9X4BKN9"/>
<dbReference type="GO" id="GO:0000917">
    <property type="term" value="P:division septum assembly"/>
    <property type="evidence" value="ECO:0007669"/>
    <property type="project" value="TreeGrafter"/>
</dbReference>
<evidence type="ECO:0000313" key="13">
    <source>
        <dbReference type="Proteomes" id="UP001139971"/>
    </source>
</evidence>
<feature type="compositionally biased region" description="Basic and acidic residues" evidence="10">
    <location>
        <begin position="48"/>
        <end position="77"/>
    </location>
</feature>
<feature type="domain" description="ZipA C-terminal FtsZ-binding" evidence="11">
    <location>
        <begin position="110"/>
        <end position="240"/>
    </location>
</feature>
<comment type="similarity">
    <text evidence="8 9">Belongs to the ZipA family.</text>
</comment>
<dbReference type="SUPFAM" id="SSF64383">
    <property type="entry name" value="Cell-division protein ZipA, C-terminal domain"/>
    <property type="match status" value="1"/>
</dbReference>
<sequence>MEQQAISPNELRVIIAVIGALVLAAIYFLGMPRRPQGKRVGAKPAGGGRREPTLGDEKDDDLPSMRATDDDAPRDAGFDDAFSAHGDVETGDMFAQAPRSAVGQRPDLPVERIVTLFVAARGDAEIRGSDLVVAAEKCGLEFGDMGIFHRMVDGKSDQGPIFSAANMVKPGHFDMSRIDQLSTPGLSFFMALPGPLSALDAWDTMLPTAQRLAELLDAIVLDEERNALGRQRIAHIRDELRAWDRKREGVTFKPGW</sequence>
<evidence type="ECO:0000256" key="6">
    <source>
        <dbReference type="ARBA" id="ARBA00023136"/>
    </source>
</evidence>
<feature type="transmembrane region" description="Helical" evidence="8">
    <location>
        <begin position="12"/>
        <end position="30"/>
    </location>
</feature>
<dbReference type="RefSeq" id="WP_263543545.1">
    <property type="nucleotide sequence ID" value="NZ_JAOVZO020000023.1"/>
</dbReference>